<reference evidence="4 5" key="1">
    <citation type="submission" date="2016-11" db="EMBL/GenBank/DDBJ databases">
        <authorList>
            <person name="Jaros S."/>
            <person name="Januszkiewicz K."/>
            <person name="Wedrychowicz H."/>
        </authorList>
    </citation>
    <scope>NUCLEOTIDE SEQUENCE [LARGE SCALE GENOMIC DNA]</scope>
    <source>
        <strain evidence="4 5">DSM 21864</strain>
    </source>
</reference>
<dbReference type="EMBL" id="FQZO01000003">
    <property type="protein sequence ID" value="SHJ10432.1"/>
    <property type="molecule type" value="Genomic_DNA"/>
</dbReference>
<dbReference type="CDD" id="cd05826">
    <property type="entry name" value="Sortase_B"/>
    <property type="match status" value="1"/>
</dbReference>
<evidence type="ECO:0000256" key="2">
    <source>
        <dbReference type="PIRSR" id="PIRSR605754-1"/>
    </source>
</evidence>
<dbReference type="AlphaFoldDB" id="A0A1M6GKH1"/>
<accession>A0A1M6GKH1</accession>
<dbReference type="STRING" id="1121298.SAMN05444401_2151"/>
<evidence type="ECO:0000256" key="1">
    <source>
        <dbReference type="ARBA" id="ARBA00022801"/>
    </source>
</evidence>
<keyword evidence="3" id="KW-1133">Transmembrane helix</keyword>
<feature type="transmembrane region" description="Helical" evidence="3">
    <location>
        <begin position="7"/>
        <end position="29"/>
    </location>
</feature>
<keyword evidence="5" id="KW-1185">Reference proteome</keyword>
<evidence type="ECO:0000313" key="5">
    <source>
        <dbReference type="Proteomes" id="UP000184080"/>
    </source>
</evidence>
<dbReference type="NCBIfam" id="TIGR03064">
    <property type="entry name" value="sortase_srtB"/>
    <property type="match status" value="1"/>
</dbReference>
<name>A0A1M6GKH1_9CLOT</name>
<protein>
    <submittedName>
        <fullName evidence="4">Sortase B. Cysteine peptidase. MEROPS family C60B</fullName>
    </submittedName>
</protein>
<evidence type="ECO:0000256" key="3">
    <source>
        <dbReference type="SAM" id="Phobius"/>
    </source>
</evidence>
<evidence type="ECO:0000313" key="4">
    <source>
        <dbReference type="EMBL" id="SHJ10432.1"/>
    </source>
</evidence>
<dbReference type="InterPro" id="IPR005754">
    <property type="entry name" value="Sortase"/>
</dbReference>
<dbReference type="GO" id="GO:0016787">
    <property type="term" value="F:hydrolase activity"/>
    <property type="evidence" value="ECO:0007669"/>
    <property type="project" value="UniProtKB-KW"/>
</dbReference>
<keyword evidence="3" id="KW-0472">Membrane</keyword>
<dbReference type="SUPFAM" id="SSF63817">
    <property type="entry name" value="Sortase"/>
    <property type="match status" value="1"/>
</dbReference>
<dbReference type="InterPro" id="IPR023365">
    <property type="entry name" value="Sortase_dom-sf"/>
</dbReference>
<dbReference type="Gene3D" id="2.40.260.10">
    <property type="entry name" value="Sortase"/>
    <property type="match status" value="1"/>
</dbReference>
<dbReference type="RefSeq" id="WP_073006356.1">
    <property type="nucleotide sequence ID" value="NZ_FQZO01000003.1"/>
</dbReference>
<organism evidence="4 5">
    <name type="scientific">Clostridium amylolyticum</name>
    <dbReference type="NCBI Taxonomy" id="1121298"/>
    <lineage>
        <taxon>Bacteria</taxon>
        <taxon>Bacillati</taxon>
        <taxon>Bacillota</taxon>
        <taxon>Clostridia</taxon>
        <taxon>Eubacteriales</taxon>
        <taxon>Clostridiaceae</taxon>
        <taxon>Clostridium</taxon>
    </lineage>
</organism>
<proteinExistence type="predicted"/>
<dbReference type="OrthoDB" id="9806013at2"/>
<gene>
    <name evidence="4" type="ORF">SAMN05444401_2151</name>
</gene>
<keyword evidence="1" id="KW-0378">Hydrolase</keyword>
<sequence>MLKKVRPLLLFISTLIFIYSAVMLTSHFYNLYKNNKNYKKLKNIYNIEQNFNSQEDSPNLDDLRKEKFNKLQEINKDIVAWIYIPNTKIDYPVVKTSDNEFYLNRDVEKKTNKAGAIFMDYRNFLDENFNTKDKNTVLYGHHMKDGSMFADLKKFKSQDFFNENRYIYLDTKDGRKKYEIFSVFITKTDFNYIKSQFNNEKDFANFSKSIQEKSSISTDIKLSNNDEFLTLSTCTYEFDDGRLALVGRLVK</sequence>
<keyword evidence="3" id="KW-0812">Transmembrane</keyword>
<dbReference type="InterPro" id="IPR009835">
    <property type="entry name" value="SrtB"/>
</dbReference>
<dbReference type="Proteomes" id="UP000184080">
    <property type="component" value="Unassembled WGS sequence"/>
</dbReference>
<feature type="active site" description="Acyl-thioester intermediate" evidence="2">
    <location>
        <position position="234"/>
    </location>
</feature>
<feature type="active site" description="Proton donor/acceptor" evidence="2">
    <location>
        <position position="141"/>
    </location>
</feature>
<dbReference type="Pfam" id="PF04203">
    <property type="entry name" value="Sortase"/>
    <property type="match status" value="1"/>
</dbReference>